<accession>A0A4U6VJR8</accession>
<dbReference type="GO" id="GO:0017148">
    <property type="term" value="P:negative regulation of translation"/>
    <property type="evidence" value="ECO:0007669"/>
    <property type="project" value="UniProtKB-KW"/>
</dbReference>
<comment type="catalytic activity">
    <reaction evidence="1">
        <text>Endohydrolysis of the N-glycosidic bond at one specific adenosine on the 28S rRNA.</text>
        <dbReference type="EC" id="3.2.2.22"/>
    </reaction>
</comment>
<keyword evidence="1" id="KW-0652">Protein synthesis inhibitor</keyword>
<dbReference type="Pfam" id="PF00161">
    <property type="entry name" value="RIP"/>
    <property type="match status" value="1"/>
</dbReference>
<dbReference type="InterPro" id="IPR016138">
    <property type="entry name" value="Ribosome_inactivat_prot_sub1"/>
</dbReference>
<dbReference type="GO" id="GO:0006952">
    <property type="term" value="P:defense response"/>
    <property type="evidence" value="ECO:0007669"/>
    <property type="project" value="UniProtKB-KW"/>
</dbReference>
<dbReference type="Proteomes" id="UP000298652">
    <property type="component" value="Chromosome 3"/>
</dbReference>
<sequence>MIVCDKYQIWLRGIVTHNGSRYELDMPGPKAMVGSESLHTTGSYPNLIGDSVHTCLIGFQSLLNAFHILVAYGGNTKKHKAAIAVILVMFFEAPRLQELHDLSFRLLRDKDDEIVGETNKHLINDWCDTSRDFYEESGGAEGVITIAESTGVATKKVAKSVRVLCRSRWDEWVKDNVPAVNPGAW</sequence>
<evidence type="ECO:0000313" key="3">
    <source>
        <dbReference type="Proteomes" id="UP000298652"/>
    </source>
</evidence>
<evidence type="ECO:0000313" key="2">
    <source>
        <dbReference type="EMBL" id="TKW29182.1"/>
    </source>
</evidence>
<protein>
    <recommendedName>
        <fullName evidence="1">rRNA N-glycosylase</fullName>
        <ecNumber evidence="1">3.2.2.22</ecNumber>
    </recommendedName>
</protein>
<reference evidence="2" key="1">
    <citation type="submission" date="2019-03" db="EMBL/GenBank/DDBJ databases">
        <title>WGS assembly of Setaria viridis.</title>
        <authorList>
            <person name="Huang P."/>
            <person name="Jenkins J."/>
            <person name="Grimwood J."/>
            <person name="Barry K."/>
            <person name="Healey A."/>
            <person name="Mamidi S."/>
            <person name="Sreedasyam A."/>
            <person name="Shu S."/>
            <person name="Feldman M."/>
            <person name="Wu J."/>
            <person name="Yu Y."/>
            <person name="Chen C."/>
            <person name="Johnson J."/>
            <person name="Rokhsar D."/>
            <person name="Baxter I."/>
            <person name="Schmutz J."/>
            <person name="Brutnell T."/>
            <person name="Kellogg E."/>
        </authorList>
    </citation>
    <scope>NUCLEOTIDE SEQUENCE [LARGE SCALE GENOMIC DNA]</scope>
</reference>
<name>A0A4U6VJR8_SETVI</name>
<dbReference type="Gramene" id="TKW29182">
    <property type="protein sequence ID" value="TKW29182"/>
    <property type="gene ID" value="SEVIR_3G379500v2"/>
</dbReference>
<keyword evidence="1" id="KW-0378">Hydrolase</keyword>
<dbReference type="SUPFAM" id="SSF56371">
    <property type="entry name" value="Ribosome inactivating proteins (RIP)"/>
    <property type="match status" value="1"/>
</dbReference>
<comment type="similarity">
    <text evidence="1">Belongs to the ribosome-inactivating protein family.</text>
</comment>
<gene>
    <name evidence="2" type="ORF">SEVIR_3G379500v2</name>
</gene>
<dbReference type="GO" id="GO:0030598">
    <property type="term" value="F:rRNA N-glycosylase activity"/>
    <property type="evidence" value="ECO:0007669"/>
    <property type="project" value="UniProtKB-EC"/>
</dbReference>
<dbReference type="InterPro" id="IPR001574">
    <property type="entry name" value="Ribosome_inactivat_prot"/>
</dbReference>
<organism evidence="2 3">
    <name type="scientific">Setaria viridis</name>
    <name type="common">Green bristlegrass</name>
    <name type="synonym">Setaria italica subsp. viridis</name>
    <dbReference type="NCBI Taxonomy" id="4556"/>
    <lineage>
        <taxon>Eukaryota</taxon>
        <taxon>Viridiplantae</taxon>
        <taxon>Streptophyta</taxon>
        <taxon>Embryophyta</taxon>
        <taxon>Tracheophyta</taxon>
        <taxon>Spermatophyta</taxon>
        <taxon>Magnoliopsida</taxon>
        <taxon>Liliopsida</taxon>
        <taxon>Poales</taxon>
        <taxon>Poaceae</taxon>
        <taxon>PACMAD clade</taxon>
        <taxon>Panicoideae</taxon>
        <taxon>Panicodae</taxon>
        <taxon>Paniceae</taxon>
        <taxon>Cenchrinae</taxon>
        <taxon>Setaria</taxon>
    </lineage>
</organism>
<proteinExistence type="inferred from homology"/>
<dbReference type="InterPro" id="IPR036041">
    <property type="entry name" value="Ribosome-inact_prot_sf"/>
</dbReference>
<keyword evidence="3" id="KW-1185">Reference proteome</keyword>
<dbReference type="Gene3D" id="3.40.420.10">
    <property type="entry name" value="Ricin (A subunit), domain 1"/>
    <property type="match status" value="1"/>
</dbReference>
<keyword evidence="1" id="KW-0800">Toxin</keyword>
<evidence type="ECO:0000256" key="1">
    <source>
        <dbReference type="RuleBase" id="RU004915"/>
    </source>
</evidence>
<keyword evidence="1" id="KW-0611">Plant defense</keyword>
<dbReference type="EMBL" id="CM016554">
    <property type="protein sequence ID" value="TKW29182.1"/>
    <property type="molecule type" value="Genomic_DNA"/>
</dbReference>
<dbReference type="OMA" id="ISDWCDD"/>
<dbReference type="AlphaFoldDB" id="A0A4U6VJR8"/>
<dbReference type="GO" id="GO:0090729">
    <property type="term" value="F:toxin activity"/>
    <property type="evidence" value="ECO:0007669"/>
    <property type="project" value="UniProtKB-KW"/>
</dbReference>
<dbReference type="EC" id="3.2.2.22" evidence="1"/>